<dbReference type="EMBL" id="NCKU01004423">
    <property type="protein sequence ID" value="RWS05958.1"/>
    <property type="molecule type" value="Genomic_DNA"/>
</dbReference>
<accession>A0A443QSI1</accession>
<dbReference type="AlphaFoldDB" id="A0A443QSI1"/>
<reference evidence="1 2" key="1">
    <citation type="journal article" date="2018" name="Gigascience">
        <title>Genomes of trombidid mites reveal novel predicted allergens and laterally-transferred genes associated with secondary metabolism.</title>
        <authorList>
            <person name="Dong X."/>
            <person name="Chaisiri K."/>
            <person name="Xia D."/>
            <person name="Armstrong S.D."/>
            <person name="Fang Y."/>
            <person name="Donnelly M.J."/>
            <person name="Kadowaki T."/>
            <person name="McGarry J.W."/>
            <person name="Darby A.C."/>
            <person name="Makepeace B.L."/>
        </authorList>
    </citation>
    <scope>NUCLEOTIDE SEQUENCE [LARGE SCALE GENOMIC DNA]</scope>
    <source>
        <strain evidence="1">UoL-WK</strain>
    </source>
</reference>
<comment type="caution">
    <text evidence="1">The sequence shown here is derived from an EMBL/GenBank/DDBJ whole genome shotgun (WGS) entry which is preliminary data.</text>
</comment>
<name>A0A443QSI1_9ACAR</name>
<evidence type="ECO:0000313" key="2">
    <source>
        <dbReference type="Proteomes" id="UP000285301"/>
    </source>
</evidence>
<gene>
    <name evidence="1" type="ORF">B4U79_00744</name>
</gene>
<dbReference type="Proteomes" id="UP000285301">
    <property type="component" value="Unassembled WGS sequence"/>
</dbReference>
<proteinExistence type="predicted"/>
<sequence>MHAVVSAFRTRYPRLNIC</sequence>
<organism evidence="1 2">
    <name type="scientific">Dinothrombium tinctorium</name>
    <dbReference type="NCBI Taxonomy" id="1965070"/>
    <lineage>
        <taxon>Eukaryota</taxon>
        <taxon>Metazoa</taxon>
        <taxon>Ecdysozoa</taxon>
        <taxon>Arthropoda</taxon>
        <taxon>Chelicerata</taxon>
        <taxon>Arachnida</taxon>
        <taxon>Acari</taxon>
        <taxon>Acariformes</taxon>
        <taxon>Trombidiformes</taxon>
        <taxon>Prostigmata</taxon>
        <taxon>Anystina</taxon>
        <taxon>Parasitengona</taxon>
        <taxon>Trombidioidea</taxon>
        <taxon>Trombidiidae</taxon>
        <taxon>Dinothrombium</taxon>
    </lineage>
</organism>
<evidence type="ECO:0000313" key="1">
    <source>
        <dbReference type="EMBL" id="RWS05958.1"/>
    </source>
</evidence>
<protein>
    <submittedName>
        <fullName evidence="1">Uncharacterized protein</fullName>
    </submittedName>
</protein>
<keyword evidence="2" id="KW-1185">Reference proteome</keyword>